<dbReference type="Gene3D" id="1.20.1250.20">
    <property type="entry name" value="MFS general substrate transporter like domains"/>
    <property type="match status" value="2"/>
</dbReference>
<feature type="transmembrane region" description="Helical" evidence="4">
    <location>
        <begin position="112"/>
        <end position="131"/>
    </location>
</feature>
<accession>A0A9Q8SKP0</accession>
<dbReference type="KEGG" id="clup:CLUP02_04603"/>
<feature type="transmembrane region" description="Helical" evidence="4">
    <location>
        <begin position="79"/>
        <end position="100"/>
    </location>
</feature>
<reference evidence="5" key="1">
    <citation type="journal article" date="2021" name="Mol. Plant Microbe Interact.">
        <title>Complete Genome Sequence of the Plant-Pathogenic Fungus Colletotrichum lupini.</title>
        <authorList>
            <person name="Baroncelli R."/>
            <person name="Pensec F."/>
            <person name="Da Lio D."/>
            <person name="Boufleur T."/>
            <person name="Vicente I."/>
            <person name="Sarrocco S."/>
            <person name="Picot A."/>
            <person name="Baraldi E."/>
            <person name="Sukno S."/>
            <person name="Thon M."/>
            <person name="Le Floch G."/>
        </authorList>
    </citation>
    <scope>NUCLEOTIDE SEQUENCE</scope>
    <source>
        <strain evidence="5">IMI 504893</strain>
    </source>
</reference>
<evidence type="ECO:0000256" key="2">
    <source>
        <dbReference type="ARBA" id="ARBA00006727"/>
    </source>
</evidence>
<dbReference type="InterPro" id="IPR036259">
    <property type="entry name" value="MFS_trans_sf"/>
</dbReference>
<proteinExistence type="inferred from homology"/>
<feature type="transmembrane region" description="Helical" evidence="4">
    <location>
        <begin position="40"/>
        <end position="59"/>
    </location>
</feature>
<comment type="subcellular location">
    <subcellularLocation>
        <location evidence="1">Membrane</location>
        <topology evidence="1">Multi-pass membrane protein</topology>
    </subcellularLocation>
</comment>
<feature type="transmembrane region" description="Helical" evidence="4">
    <location>
        <begin position="336"/>
        <end position="355"/>
    </location>
</feature>
<dbReference type="InterPro" id="IPR011701">
    <property type="entry name" value="MFS"/>
</dbReference>
<keyword evidence="4" id="KW-1133">Transmembrane helix</keyword>
<feature type="transmembrane region" description="Helical" evidence="4">
    <location>
        <begin position="169"/>
        <end position="190"/>
    </location>
</feature>
<dbReference type="PANTHER" id="PTHR11360:SF287">
    <property type="entry name" value="MFS MONOCARBOXYLATE TRANSPORTER"/>
    <property type="match status" value="1"/>
</dbReference>
<dbReference type="PANTHER" id="PTHR11360">
    <property type="entry name" value="MONOCARBOXYLATE TRANSPORTER"/>
    <property type="match status" value="1"/>
</dbReference>
<evidence type="ECO:0000256" key="4">
    <source>
        <dbReference type="SAM" id="Phobius"/>
    </source>
</evidence>
<dbReference type="GO" id="GO:0016020">
    <property type="term" value="C:membrane"/>
    <property type="evidence" value="ECO:0007669"/>
    <property type="project" value="UniProtKB-SubCell"/>
</dbReference>
<evidence type="ECO:0000313" key="5">
    <source>
        <dbReference type="EMBL" id="UQC79124.1"/>
    </source>
</evidence>
<name>A0A9Q8SKP0_9PEZI</name>
<keyword evidence="4" id="KW-0812">Transmembrane</keyword>
<dbReference type="RefSeq" id="XP_049140757.1">
    <property type="nucleotide sequence ID" value="XM_049283614.1"/>
</dbReference>
<dbReference type="GO" id="GO:0022857">
    <property type="term" value="F:transmembrane transporter activity"/>
    <property type="evidence" value="ECO:0007669"/>
    <property type="project" value="InterPro"/>
</dbReference>
<feature type="transmembrane region" description="Helical" evidence="4">
    <location>
        <begin position="137"/>
        <end position="157"/>
    </location>
</feature>
<feature type="transmembrane region" description="Helical" evidence="4">
    <location>
        <begin position="282"/>
        <end position="302"/>
    </location>
</feature>
<dbReference type="EMBL" id="CP019474">
    <property type="protein sequence ID" value="UQC79124.1"/>
    <property type="molecule type" value="Genomic_DNA"/>
</dbReference>
<feature type="transmembrane region" description="Helical" evidence="4">
    <location>
        <begin position="309"/>
        <end position="330"/>
    </location>
</feature>
<dbReference type="InterPro" id="IPR050327">
    <property type="entry name" value="Proton-linked_MCT"/>
</dbReference>
<dbReference type="Pfam" id="PF07690">
    <property type="entry name" value="MFS_1"/>
    <property type="match status" value="1"/>
</dbReference>
<organism evidence="5 6">
    <name type="scientific">Colletotrichum lupini</name>
    <dbReference type="NCBI Taxonomy" id="145971"/>
    <lineage>
        <taxon>Eukaryota</taxon>
        <taxon>Fungi</taxon>
        <taxon>Dikarya</taxon>
        <taxon>Ascomycota</taxon>
        <taxon>Pezizomycotina</taxon>
        <taxon>Sordariomycetes</taxon>
        <taxon>Hypocreomycetidae</taxon>
        <taxon>Glomerellales</taxon>
        <taxon>Glomerellaceae</taxon>
        <taxon>Colletotrichum</taxon>
        <taxon>Colletotrichum acutatum species complex</taxon>
    </lineage>
</organism>
<comment type="similarity">
    <text evidence="2">Belongs to the major facilitator superfamily. Monocarboxylate porter (TC 2.A.1.13) family.</text>
</comment>
<dbReference type="Proteomes" id="UP000830671">
    <property type="component" value="Chromosome 2"/>
</dbReference>
<keyword evidence="6" id="KW-1185">Reference proteome</keyword>
<evidence type="ECO:0000256" key="1">
    <source>
        <dbReference type="ARBA" id="ARBA00004141"/>
    </source>
</evidence>
<dbReference type="SUPFAM" id="SSF103473">
    <property type="entry name" value="MFS general substrate transporter"/>
    <property type="match status" value="1"/>
</dbReference>
<feature type="transmembrane region" description="Helical" evidence="4">
    <location>
        <begin position="244"/>
        <end position="262"/>
    </location>
</feature>
<gene>
    <name evidence="5" type="ORF">CLUP02_04603</name>
</gene>
<evidence type="ECO:0000313" key="6">
    <source>
        <dbReference type="Proteomes" id="UP000830671"/>
    </source>
</evidence>
<feature type="region of interest" description="Disordered" evidence="3">
    <location>
        <begin position="1"/>
        <end position="28"/>
    </location>
</feature>
<feature type="transmembrane region" description="Helical" evidence="4">
    <location>
        <begin position="202"/>
        <end position="223"/>
    </location>
</feature>
<sequence length="491" mass="52639">MSVELRPMPNSGAVASAPQSDEEDGNTLIHTMPPTDKGAAAWKFLLSSFVIEALLWGFPLTFGVFQEYYSSQPQFEGDFNIAVIGTVSTSIYFLGAPLAAPVVKRFHRYQKHMVVIGWAMCVASLVGASFATSIAGLIATQGVLYGFGFLMLYFPVLRMLNEWFVARRGLAYGVLYAGGGFSGVGMPFLLQVLLSKYGYQTTLRAVAVAQFLGVAPILHMIKGRLPPSPHGAMRMFDVSFLRQPLFYCFALSNLFQGFAYYIPSLYLPSYASAIGLSGTMGALLLAAHNLATVFGQIGFGWLSDHTNNVFMLIFVSSFTSAVAAFTLWGFAHSLPLLVIFALVFGMFAGGFLINWPKFGAMLSDDPQPVYSMMAFGKGIGNLATGPNTAGSLTKPKAMRSFAVSIALLSFLATGSVAQNNGITPVTCQPETVNCDSTADCEAKGKLGGFPCPAGSGQNDADCWIASSSDPSVQMTVQCWCCKASSKKMFRA</sequence>
<keyword evidence="4" id="KW-0472">Membrane</keyword>
<dbReference type="AlphaFoldDB" id="A0A9Q8SKP0"/>
<evidence type="ECO:0000256" key="3">
    <source>
        <dbReference type="SAM" id="MobiDB-lite"/>
    </source>
</evidence>
<dbReference type="GeneID" id="73338624"/>
<protein>
    <submittedName>
        <fullName evidence="5">Monocarboxylate transporter</fullName>
    </submittedName>
</protein>